<evidence type="ECO:0000256" key="6">
    <source>
        <dbReference type="ARBA" id="ARBA00023242"/>
    </source>
</evidence>
<feature type="compositionally biased region" description="Polar residues" evidence="8">
    <location>
        <begin position="165"/>
        <end position="176"/>
    </location>
</feature>
<accession>A0AA40CVF7</accession>
<dbReference type="GO" id="GO:0051301">
    <property type="term" value="P:cell division"/>
    <property type="evidence" value="ECO:0007669"/>
    <property type="project" value="UniProtKB-KW"/>
</dbReference>
<feature type="compositionally biased region" description="Polar residues" evidence="8">
    <location>
        <begin position="29"/>
        <end position="44"/>
    </location>
</feature>
<comment type="similarity">
    <text evidence="2">Belongs to the SCC4/mau-2 family.</text>
</comment>
<evidence type="ECO:0000313" key="9">
    <source>
        <dbReference type="EMBL" id="KAK0652881.1"/>
    </source>
</evidence>
<evidence type="ECO:0000256" key="7">
    <source>
        <dbReference type="ARBA" id="ARBA00023306"/>
    </source>
</evidence>
<organism evidence="9 10">
    <name type="scientific">Cercophora newfieldiana</name>
    <dbReference type="NCBI Taxonomy" id="92897"/>
    <lineage>
        <taxon>Eukaryota</taxon>
        <taxon>Fungi</taxon>
        <taxon>Dikarya</taxon>
        <taxon>Ascomycota</taxon>
        <taxon>Pezizomycotina</taxon>
        <taxon>Sordariomycetes</taxon>
        <taxon>Sordariomycetidae</taxon>
        <taxon>Sordariales</taxon>
        <taxon>Lasiosphaeriaceae</taxon>
        <taxon>Cercophora</taxon>
    </lineage>
</organism>
<feature type="compositionally biased region" description="Low complexity" evidence="8">
    <location>
        <begin position="12"/>
        <end position="23"/>
    </location>
</feature>
<comment type="caution">
    <text evidence="9">The sequence shown here is derived from an EMBL/GenBank/DDBJ whole genome shotgun (WGS) entry which is preliminary data.</text>
</comment>
<evidence type="ECO:0000256" key="1">
    <source>
        <dbReference type="ARBA" id="ARBA00004123"/>
    </source>
</evidence>
<gene>
    <name evidence="9" type="ORF">B0T16DRAFT_455214</name>
</gene>
<dbReference type="PANTHER" id="PTHR21394">
    <property type="entry name" value="MAU2 CHROMATID COHESION FACTOR HOMOLOG"/>
    <property type="match status" value="1"/>
</dbReference>
<keyword evidence="10" id="KW-1185">Reference proteome</keyword>
<dbReference type="EMBL" id="JAULSV010000002">
    <property type="protein sequence ID" value="KAK0652881.1"/>
    <property type="molecule type" value="Genomic_DNA"/>
</dbReference>
<keyword evidence="4" id="KW-0498">Mitosis</keyword>
<evidence type="ECO:0000256" key="4">
    <source>
        <dbReference type="ARBA" id="ARBA00022776"/>
    </source>
</evidence>
<dbReference type="Proteomes" id="UP001174936">
    <property type="component" value="Unassembled WGS sequence"/>
</dbReference>
<evidence type="ECO:0000256" key="8">
    <source>
        <dbReference type="SAM" id="MobiDB-lite"/>
    </source>
</evidence>
<keyword evidence="3" id="KW-0132">Cell division</keyword>
<dbReference type="GO" id="GO:0007064">
    <property type="term" value="P:mitotic sister chromatid cohesion"/>
    <property type="evidence" value="ECO:0007669"/>
    <property type="project" value="InterPro"/>
</dbReference>
<evidence type="ECO:0000256" key="5">
    <source>
        <dbReference type="ARBA" id="ARBA00022829"/>
    </source>
</evidence>
<protein>
    <submittedName>
        <fullName evidence="9">Cohesin loading factor-domain-containing protein</fullName>
    </submittedName>
</protein>
<dbReference type="Pfam" id="PF10345">
    <property type="entry name" value="Cohesin_load"/>
    <property type="match status" value="1"/>
</dbReference>
<reference evidence="9" key="1">
    <citation type="submission" date="2023-06" db="EMBL/GenBank/DDBJ databases">
        <title>Genome-scale phylogeny and comparative genomics of the fungal order Sordariales.</title>
        <authorList>
            <consortium name="Lawrence Berkeley National Laboratory"/>
            <person name="Hensen N."/>
            <person name="Bonometti L."/>
            <person name="Westerberg I."/>
            <person name="Brannstrom I.O."/>
            <person name="Guillou S."/>
            <person name="Cros-Aarteil S."/>
            <person name="Calhoun S."/>
            <person name="Haridas S."/>
            <person name="Kuo A."/>
            <person name="Mondo S."/>
            <person name="Pangilinan J."/>
            <person name="Riley R."/>
            <person name="Labutti K."/>
            <person name="Andreopoulos B."/>
            <person name="Lipzen A."/>
            <person name="Chen C."/>
            <person name="Yanf M."/>
            <person name="Daum C."/>
            <person name="Ng V."/>
            <person name="Clum A."/>
            <person name="Steindorff A."/>
            <person name="Ohm R."/>
            <person name="Martin F."/>
            <person name="Silar P."/>
            <person name="Natvig D."/>
            <person name="Lalanne C."/>
            <person name="Gautier V."/>
            <person name="Ament-Velasquez S.L."/>
            <person name="Kruys A."/>
            <person name="Hutchinson M.I."/>
            <person name="Powell A.J."/>
            <person name="Barry K."/>
            <person name="Miller A.N."/>
            <person name="Grigoriev I.V."/>
            <person name="Debuchy R."/>
            <person name="Gladieux P."/>
            <person name="Thoren M.H."/>
            <person name="Johannesson H."/>
        </authorList>
    </citation>
    <scope>NUCLEOTIDE SEQUENCE</scope>
    <source>
        <strain evidence="9">SMH2532-1</strain>
    </source>
</reference>
<comment type="subcellular location">
    <subcellularLocation>
        <location evidence="1">Nucleus</location>
    </subcellularLocation>
</comment>
<dbReference type="InterPro" id="IPR019440">
    <property type="entry name" value="MAU2"/>
</dbReference>
<feature type="compositionally biased region" description="Low complexity" evidence="8">
    <location>
        <begin position="140"/>
        <end position="155"/>
    </location>
</feature>
<keyword evidence="6" id="KW-0539">Nucleus</keyword>
<keyword evidence="7" id="KW-0131">Cell cycle</keyword>
<feature type="region of interest" description="Disordered" evidence="8">
    <location>
        <begin position="129"/>
        <end position="214"/>
    </location>
</feature>
<keyword evidence="5" id="KW-0159">Chromosome partition</keyword>
<evidence type="ECO:0000313" key="10">
    <source>
        <dbReference type="Proteomes" id="UP001174936"/>
    </source>
</evidence>
<name>A0AA40CVF7_9PEZI</name>
<evidence type="ECO:0000256" key="3">
    <source>
        <dbReference type="ARBA" id="ARBA00022618"/>
    </source>
</evidence>
<feature type="compositionally biased region" description="Low complexity" evidence="8">
    <location>
        <begin position="63"/>
        <end position="84"/>
    </location>
</feature>
<dbReference type="GO" id="GO:0007059">
    <property type="term" value="P:chromosome segregation"/>
    <property type="evidence" value="ECO:0007669"/>
    <property type="project" value="UniProtKB-KW"/>
</dbReference>
<feature type="region of interest" description="Disordered" evidence="8">
    <location>
        <begin position="1"/>
        <end position="116"/>
    </location>
</feature>
<dbReference type="AlphaFoldDB" id="A0AA40CVF7"/>
<dbReference type="GO" id="GO:0005634">
    <property type="term" value="C:nucleus"/>
    <property type="evidence" value="ECO:0007669"/>
    <property type="project" value="UniProtKB-SubCell"/>
</dbReference>
<proteinExistence type="inferred from homology"/>
<feature type="compositionally biased region" description="Gly residues" evidence="8">
    <location>
        <begin position="1"/>
        <end position="11"/>
    </location>
</feature>
<evidence type="ECO:0000256" key="2">
    <source>
        <dbReference type="ARBA" id="ARBA00008585"/>
    </source>
</evidence>
<sequence length="847" mass="93435">MPPGPGYGGQGQQQQPQHPQYSRHPQHPNSQHPQYQQHVHQNIHPQYGAAPYANGNQQYHHVQYSQPMYQQQPQQQHQQRAAPAPVAPAPAPFYPSTTPQFSNYDGAYNQPPPSTVAPVQFVDPSFLQRPVAPSQPKHIPPVSASQPAPAATPVVNPGPARATLPPQQATSATSSPRLPESRPASQGGPGRPTSKDARRLTSGGSVAKSPVMSHSSSHIETVPVLLHVAEDCFSKANAVGHNIARSMTDEELSEHHKIVATGLACLELAMKSNKILPRLEARLCLRYASILVDETNNVMEAETALTRSFAVCEKHRFYDLKYSSQFLLMKTLFQRNQKAAFKSLDAYIADCTTFKHIHWMYAFRFLKAAFHVQAGTASDHHALENLRKIAAIATDRDDKAIFVTAVILEGLAHLGSQKDDWITRVQTCIAQAAKLQLNDDVHIPQMDVLLLFMDLACSLHRKSPTILKQKMEKLQAKLEQLRHSNEWAARSDEMLLPIRRLPNAPLTISNDTRGVIRLGEGNIDYLVLTTLGKQEVYALAFVFNGIVALSTATTHGRSSSFWGEAVRGFGEKKTSSVARSLPEAVKQADWVAEIVLYSHMLVGLQAATLCDWARVKIILNLLKNAQPAVGFPEIMTLYLNGVLMQGTMQSAAALEIWLDPMFDLDRHTGPKANTSHIGYQLSILAALSRLWILNANRDEVAMVDLIDQLRPLCEDNPDVEIKMAYHLVLSSLNFSPPRSMQIQQVKAHIQHALSISQSAQNTHCLSMALNIMRSRLFENVSGDQALKSARAAAQQAARGGNILWKSVGEGMLARTYELMGMANEANAAQEAGVKYANEAYARTQANR</sequence>